<dbReference type="NCBIfam" id="TIGR00229">
    <property type="entry name" value="sensory_box"/>
    <property type="match status" value="1"/>
</dbReference>
<accession>M0H7L9</accession>
<feature type="region of interest" description="Disordered" evidence="8">
    <location>
        <begin position="219"/>
        <end position="241"/>
    </location>
</feature>
<dbReference type="EMBL" id="AOLJ01000018">
    <property type="protein sequence ID" value="ELZ79818.1"/>
    <property type="molecule type" value="Genomic_DNA"/>
</dbReference>
<dbReference type="SUPFAM" id="SSF55874">
    <property type="entry name" value="ATPase domain of HSP90 chaperone/DNA topoisomerase II/histidine kinase"/>
    <property type="match status" value="1"/>
</dbReference>
<dbReference type="InterPro" id="IPR004358">
    <property type="entry name" value="Sig_transdc_His_kin-like_C"/>
</dbReference>
<dbReference type="Gene3D" id="3.30.450.20">
    <property type="entry name" value="PAS domain"/>
    <property type="match status" value="1"/>
</dbReference>
<feature type="compositionally biased region" description="Acidic residues" evidence="8">
    <location>
        <begin position="637"/>
        <end position="652"/>
    </location>
</feature>
<protein>
    <recommendedName>
        <fullName evidence="2">histidine kinase</fullName>
        <ecNumber evidence="2">2.7.13.3</ecNumber>
    </recommendedName>
</protein>
<evidence type="ECO:0000259" key="9">
    <source>
        <dbReference type="PROSITE" id="PS50109"/>
    </source>
</evidence>
<evidence type="ECO:0000256" key="1">
    <source>
        <dbReference type="ARBA" id="ARBA00000085"/>
    </source>
</evidence>
<feature type="coiled-coil region" evidence="7">
    <location>
        <begin position="149"/>
        <end position="176"/>
    </location>
</feature>
<feature type="region of interest" description="Disordered" evidence="8">
    <location>
        <begin position="565"/>
        <end position="654"/>
    </location>
</feature>
<dbReference type="PANTHER" id="PTHR43711:SF1">
    <property type="entry name" value="HISTIDINE KINASE 1"/>
    <property type="match status" value="1"/>
</dbReference>
<dbReference type="Gene3D" id="3.40.50.2300">
    <property type="match status" value="1"/>
</dbReference>
<dbReference type="InterPro" id="IPR005467">
    <property type="entry name" value="His_kinase_dom"/>
</dbReference>
<dbReference type="InterPro" id="IPR035965">
    <property type="entry name" value="PAS-like_dom_sf"/>
</dbReference>
<evidence type="ECO:0000256" key="6">
    <source>
        <dbReference type="ARBA" id="ARBA00023012"/>
    </source>
</evidence>
<dbReference type="PROSITE" id="PS50109">
    <property type="entry name" value="HIS_KIN"/>
    <property type="match status" value="1"/>
</dbReference>
<dbReference type="AlphaFoldDB" id="M0H7L9"/>
<feature type="domain" description="Histidine kinase" evidence="9">
    <location>
        <begin position="456"/>
        <end position="735"/>
    </location>
</feature>
<evidence type="ECO:0000259" key="10">
    <source>
        <dbReference type="PROSITE" id="PS50112"/>
    </source>
</evidence>
<evidence type="ECO:0000256" key="5">
    <source>
        <dbReference type="ARBA" id="ARBA00022777"/>
    </source>
</evidence>
<evidence type="ECO:0000256" key="7">
    <source>
        <dbReference type="SAM" id="Coils"/>
    </source>
</evidence>
<keyword evidence="4" id="KW-0808">Transferase</keyword>
<dbReference type="Pfam" id="PF00512">
    <property type="entry name" value="HisKA"/>
    <property type="match status" value="1"/>
</dbReference>
<dbReference type="InterPro" id="IPR011006">
    <property type="entry name" value="CheY-like_superfamily"/>
</dbReference>
<dbReference type="InterPro" id="IPR036097">
    <property type="entry name" value="HisK_dim/P_sf"/>
</dbReference>
<dbReference type="PRINTS" id="PR00344">
    <property type="entry name" value="BCTRLSENSOR"/>
</dbReference>
<dbReference type="InterPro" id="IPR013656">
    <property type="entry name" value="PAS_4"/>
</dbReference>
<dbReference type="CDD" id="cd00130">
    <property type="entry name" value="PAS"/>
    <property type="match status" value="1"/>
</dbReference>
<dbReference type="InterPro" id="IPR003018">
    <property type="entry name" value="GAF"/>
</dbReference>
<dbReference type="CDD" id="cd00082">
    <property type="entry name" value="HisKA"/>
    <property type="match status" value="1"/>
</dbReference>
<dbReference type="GO" id="GO:0000155">
    <property type="term" value="F:phosphorelay sensor kinase activity"/>
    <property type="evidence" value="ECO:0007669"/>
    <property type="project" value="InterPro"/>
</dbReference>
<dbReference type="RefSeq" id="WP_004975639.1">
    <property type="nucleotide sequence ID" value="NZ_AOLJ01000018.1"/>
</dbReference>
<reference evidence="11 12" key="1">
    <citation type="journal article" date="2014" name="PLoS Genet.">
        <title>Phylogenetically driven sequencing of extremely halophilic archaea reveals strategies for static and dynamic osmo-response.</title>
        <authorList>
            <person name="Becker E.A."/>
            <person name="Seitzer P.M."/>
            <person name="Tritt A."/>
            <person name="Larsen D."/>
            <person name="Krusor M."/>
            <person name="Yao A.I."/>
            <person name="Wu D."/>
            <person name="Madern D."/>
            <person name="Eisen J.A."/>
            <person name="Darling A.E."/>
            <person name="Facciotti M.T."/>
        </authorList>
    </citation>
    <scope>NUCLEOTIDE SEQUENCE [LARGE SCALE GENOMIC DNA]</scope>
    <source>
        <strain evidence="12">ATCC 33959 / DSM 4427 / JCM 8863 / NBRC 102184 / NCIMB 2188 / Ma 2.38</strain>
    </source>
</reference>
<dbReference type="PANTHER" id="PTHR43711">
    <property type="entry name" value="TWO-COMPONENT HISTIDINE KINASE"/>
    <property type="match status" value="1"/>
</dbReference>
<dbReference type="SMART" id="SM00065">
    <property type="entry name" value="GAF"/>
    <property type="match status" value="1"/>
</dbReference>
<dbReference type="InterPro" id="IPR003594">
    <property type="entry name" value="HATPase_dom"/>
</dbReference>
<dbReference type="Pfam" id="PF08448">
    <property type="entry name" value="PAS_4"/>
    <property type="match status" value="1"/>
</dbReference>
<comment type="catalytic activity">
    <reaction evidence="1">
        <text>ATP + protein L-histidine = ADP + protein N-phospho-L-histidine.</text>
        <dbReference type="EC" id="2.7.13.3"/>
    </reaction>
</comment>
<dbReference type="SUPFAM" id="SSF47384">
    <property type="entry name" value="Homodimeric domain of signal transducing histidine kinase"/>
    <property type="match status" value="1"/>
</dbReference>
<evidence type="ECO:0000256" key="8">
    <source>
        <dbReference type="SAM" id="MobiDB-lite"/>
    </source>
</evidence>
<dbReference type="PATRIC" id="fig|1227459.3.peg.2246"/>
<gene>
    <name evidence="11" type="ORF">C454_11463</name>
</gene>
<evidence type="ECO:0000313" key="11">
    <source>
        <dbReference type="EMBL" id="ELZ79818.1"/>
    </source>
</evidence>
<dbReference type="EC" id="2.7.13.3" evidence="2"/>
<dbReference type="PROSITE" id="PS50112">
    <property type="entry name" value="PAS"/>
    <property type="match status" value="1"/>
</dbReference>
<dbReference type="InterPro" id="IPR000014">
    <property type="entry name" value="PAS"/>
</dbReference>
<dbReference type="InterPro" id="IPR029016">
    <property type="entry name" value="GAF-like_dom_sf"/>
</dbReference>
<name>M0H7L9_HALGM</name>
<sequence>MTRSPSPGAPAGTAPSVLFVAPDRTRADAVAAALDRHDVSVTVEFDLGTALDRIDDRTVDCLLVPRQFGQHTAADVVALVRDRHPEVPVVLLGPDKAGDDGDGGGGDADPLAADAAVYRFSDDVDSISYDRLADRVRAAVARYRSSQAQRTERDIVSRLERRIQRTERKITSLHGVAMRLASASDADDIYEETVEAAERILNLDICFAFEAEADRFVPRAQSSTPTDRELRPVPKDAGAMGETFRTGESHRAVDMELHAFGRPEFGDYRSGLSVAIGSFGVFQAVSEQTGAFDEIDLELAELLVAHTNAALQRLNFERRLRVERDQYAALFENSADCIIDSEFVDGESVIRAVNPAFEATFGYDESEVVGRAIDDVVAPDDRREEAAKLTEMVRAGDFVQTEVRRRTADGEKDFLLRSVPVGENTIYAVYTDITARRDVEREVEAQNRRLDEFTSVVSHDLRNPLSVATGHLDIAREEVDNDHLAAVARAHDRMNALTEELLVLARQGTDAFATTSVSLAETAERCWENVETGDATLVVASDRTVVADAGRLHQLFENLMRNSVEHGSTGSRIPSDDAVEHGSTGNRTVSGDAVEHGSTGSRIPSDDAVEHGSTGNRTVSGDAVEHGPQSETGSTDGGDDAEDAANAEDAVDDGDRLTVTVGALDDGFYVEDDGAGVPPELRSRIFDSGFSTGTAGIGFGLTIVSNVADAHGWTVSVGKSDAGGARFEFTGVESEP</sequence>
<dbReference type="Pfam" id="PF02518">
    <property type="entry name" value="HATPase_c"/>
    <property type="match status" value="1"/>
</dbReference>
<dbReference type="SUPFAM" id="SSF55785">
    <property type="entry name" value="PYP-like sensor domain (PAS domain)"/>
    <property type="match status" value="1"/>
</dbReference>
<dbReference type="Gene3D" id="3.30.450.40">
    <property type="match status" value="1"/>
</dbReference>
<evidence type="ECO:0000256" key="2">
    <source>
        <dbReference type="ARBA" id="ARBA00012438"/>
    </source>
</evidence>
<dbReference type="Gene3D" id="1.10.287.130">
    <property type="match status" value="1"/>
</dbReference>
<dbReference type="InterPro" id="IPR003661">
    <property type="entry name" value="HisK_dim/P_dom"/>
</dbReference>
<dbReference type="SMART" id="SM00091">
    <property type="entry name" value="PAS"/>
    <property type="match status" value="1"/>
</dbReference>
<evidence type="ECO:0000313" key="12">
    <source>
        <dbReference type="Proteomes" id="UP000011571"/>
    </source>
</evidence>
<keyword evidence="5" id="KW-0418">Kinase</keyword>
<comment type="caution">
    <text evidence="11">The sequence shown here is derived from an EMBL/GenBank/DDBJ whole genome shotgun (WGS) entry which is preliminary data.</text>
</comment>
<feature type="domain" description="PAS" evidence="10">
    <location>
        <begin position="344"/>
        <end position="396"/>
    </location>
</feature>
<dbReference type="InterPro" id="IPR036890">
    <property type="entry name" value="HATPase_C_sf"/>
</dbReference>
<organism evidence="11 12">
    <name type="scientific">Haloferax gibbonsii (strain ATCC 33959 / DSM 4427 / JCM 8863 / NBRC 102184 / NCIMB 2188 / Ma 2.38)</name>
    <dbReference type="NCBI Taxonomy" id="1227459"/>
    <lineage>
        <taxon>Archaea</taxon>
        <taxon>Methanobacteriati</taxon>
        <taxon>Methanobacteriota</taxon>
        <taxon>Stenosarchaea group</taxon>
        <taxon>Halobacteria</taxon>
        <taxon>Halobacteriales</taxon>
        <taxon>Haloferacaceae</taxon>
        <taxon>Haloferax</taxon>
    </lineage>
</organism>
<evidence type="ECO:0000256" key="4">
    <source>
        <dbReference type="ARBA" id="ARBA00022679"/>
    </source>
</evidence>
<dbReference type="Gene3D" id="3.30.565.10">
    <property type="entry name" value="Histidine kinase-like ATPase, C-terminal domain"/>
    <property type="match status" value="2"/>
</dbReference>
<proteinExistence type="predicted"/>
<dbReference type="SMART" id="SM00387">
    <property type="entry name" value="HATPase_c"/>
    <property type="match status" value="1"/>
</dbReference>
<dbReference type="Pfam" id="PF13185">
    <property type="entry name" value="GAF_2"/>
    <property type="match status" value="1"/>
</dbReference>
<dbReference type="Proteomes" id="UP000011571">
    <property type="component" value="Unassembled WGS sequence"/>
</dbReference>
<evidence type="ECO:0000256" key="3">
    <source>
        <dbReference type="ARBA" id="ARBA00022553"/>
    </source>
</evidence>
<dbReference type="SUPFAM" id="SSF52172">
    <property type="entry name" value="CheY-like"/>
    <property type="match status" value="1"/>
</dbReference>
<keyword evidence="6" id="KW-0902">Two-component regulatory system</keyword>
<keyword evidence="7" id="KW-0175">Coiled coil</keyword>
<dbReference type="SMART" id="SM00388">
    <property type="entry name" value="HisKA"/>
    <property type="match status" value="1"/>
</dbReference>
<keyword evidence="12" id="KW-1185">Reference proteome</keyword>
<dbReference type="InterPro" id="IPR050736">
    <property type="entry name" value="Sensor_HK_Regulatory"/>
</dbReference>
<dbReference type="SUPFAM" id="SSF55781">
    <property type="entry name" value="GAF domain-like"/>
    <property type="match status" value="1"/>
</dbReference>
<keyword evidence="3" id="KW-0597">Phosphoprotein</keyword>